<reference evidence="14" key="1">
    <citation type="submission" date="2017-09" db="EMBL/GenBank/DDBJ databases">
        <title>FDA dAtabase for Regulatory Grade micrObial Sequences (FDA-ARGOS): Supporting development and validation of Infectious Disease Dx tests.</title>
        <authorList>
            <person name="Goldberg B."/>
            <person name="Campos J."/>
            <person name="Tallon L."/>
            <person name="Sadzewicz L."/>
            <person name="Ott S."/>
            <person name="Zhao X."/>
            <person name="Nagaraj S."/>
            <person name="Vavikolanu K."/>
            <person name="Aluvathingal J."/>
            <person name="Nadendla S."/>
            <person name="Geyer C."/>
            <person name="Sichtig H."/>
        </authorList>
    </citation>
    <scope>NUCLEOTIDE SEQUENCE [LARGE SCALE GENOMIC DNA]</scope>
    <source>
        <strain evidence="14">FDAARGOS_370</strain>
    </source>
</reference>
<evidence type="ECO:0000256" key="10">
    <source>
        <dbReference type="ARBA" id="ARBA00037880"/>
    </source>
</evidence>
<evidence type="ECO:0000256" key="9">
    <source>
        <dbReference type="ARBA" id="ARBA00023316"/>
    </source>
</evidence>
<keyword evidence="2 11" id="KW-0963">Cytoplasm</keyword>
<feature type="domain" description="Glycoside hydrolase family 3 N-terminal" evidence="12">
    <location>
        <begin position="6"/>
        <end position="293"/>
    </location>
</feature>
<comment type="subcellular location">
    <subcellularLocation>
        <location evidence="11">Cytoplasm</location>
    </subcellularLocation>
</comment>
<evidence type="ECO:0000256" key="7">
    <source>
        <dbReference type="ARBA" id="ARBA00023295"/>
    </source>
</evidence>
<keyword evidence="3 11" id="KW-0132">Cell division</keyword>
<feature type="active site" description="Nucleophile" evidence="11">
    <location>
        <position position="248"/>
    </location>
</feature>
<dbReference type="FunFam" id="3.20.20.300:FF:000001">
    <property type="entry name" value="Beta-hexosaminidase"/>
    <property type="match status" value="1"/>
</dbReference>
<dbReference type="GO" id="GO:0009252">
    <property type="term" value="P:peptidoglycan biosynthetic process"/>
    <property type="evidence" value="ECO:0007669"/>
    <property type="project" value="UniProtKB-KW"/>
</dbReference>
<sequence>MGPVMLDVVGYELDAEEREILNHPLVGGLILFSRNFHDTEQLRELVRQIRQVSRQRILVSVDQEGGRVQRFHQGFTRLPAAQAYGALNSPAEARRLALEGGWLMACEMIAMDIDLSFAPVLDLGHGSAAIGERAFHRQPEQAIPLAEAFIDGMHQAGMKATGKHFPGHGKVSADSHKETPIDDRPLAQILEHDMVIFSELNARAKLDAVMPAHVIFPQVDPRPASGSPYWLRQVLRQELGFEGVIFSDDLSMNGAAVLGDYAQRAQASLDAGCDMILVCNNRQGAVSVLDNLRAEGTARIASLYHRGVVDGQALRASARWQQAHQELQRLQQRWEEAKAAGVQA</sequence>
<dbReference type="GO" id="GO:0051301">
    <property type="term" value="P:cell division"/>
    <property type="evidence" value="ECO:0007669"/>
    <property type="project" value="UniProtKB-KW"/>
</dbReference>
<organism evidence="13 14">
    <name type="scientific">Edwardsiella tarda</name>
    <dbReference type="NCBI Taxonomy" id="636"/>
    <lineage>
        <taxon>Bacteria</taxon>
        <taxon>Pseudomonadati</taxon>
        <taxon>Pseudomonadota</taxon>
        <taxon>Gammaproteobacteria</taxon>
        <taxon>Enterobacterales</taxon>
        <taxon>Hafniaceae</taxon>
        <taxon>Edwardsiella</taxon>
    </lineage>
</organism>
<dbReference type="GeneID" id="93123965"/>
<feature type="binding site" evidence="11">
    <location>
        <position position="62"/>
    </location>
    <ligand>
        <name>substrate</name>
    </ligand>
</feature>
<dbReference type="GO" id="GO:0071555">
    <property type="term" value="P:cell wall organization"/>
    <property type="evidence" value="ECO:0007669"/>
    <property type="project" value="UniProtKB-KW"/>
</dbReference>
<evidence type="ECO:0000256" key="5">
    <source>
        <dbReference type="ARBA" id="ARBA00022960"/>
    </source>
</evidence>
<comment type="function">
    <text evidence="11">Plays a role in peptidoglycan recycling by cleaving the terminal beta-1,4-linked N-acetylglucosamine (GlcNAc) from peptide-linked peptidoglycan fragments, giving rise to free GlcNAc, anhydro-N-acetylmuramic acid and anhydro-N-acetylmuramic acid-linked peptides.</text>
</comment>
<dbReference type="PANTHER" id="PTHR30480:SF13">
    <property type="entry name" value="BETA-HEXOSAMINIDASE"/>
    <property type="match status" value="1"/>
</dbReference>
<dbReference type="InterPro" id="IPR001764">
    <property type="entry name" value="Glyco_hydro_3_N"/>
</dbReference>
<dbReference type="OrthoDB" id="9786661at2"/>
<feature type="binding site" evidence="11">
    <location>
        <position position="70"/>
    </location>
    <ligand>
        <name>substrate</name>
    </ligand>
</feature>
<dbReference type="GO" id="GO:0005737">
    <property type="term" value="C:cytoplasm"/>
    <property type="evidence" value="ECO:0007669"/>
    <property type="project" value="UniProtKB-SubCell"/>
</dbReference>
<evidence type="ECO:0000313" key="14">
    <source>
        <dbReference type="Proteomes" id="UP000219788"/>
    </source>
</evidence>
<dbReference type="InterPro" id="IPR017853">
    <property type="entry name" value="GH"/>
</dbReference>
<dbReference type="InterPro" id="IPR022956">
    <property type="entry name" value="Beta_hexosaminidase_bac"/>
</dbReference>
<name>A0A2A7U3K9_EDWTA</name>
<evidence type="ECO:0000256" key="8">
    <source>
        <dbReference type="ARBA" id="ARBA00023306"/>
    </source>
</evidence>
<dbReference type="EMBL" id="PDDV01000013">
    <property type="protein sequence ID" value="PEH72861.1"/>
    <property type="molecule type" value="Genomic_DNA"/>
</dbReference>
<keyword evidence="9 11" id="KW-0961">Cell wall biogenesis/degradation</keyword>
<dbReference type="InterPro" id="IPR019800">
    <property type="entry name" value="Glyco_hydro_3_AS"/>
</dbReference>
<dbReference type="GO" id="GO:0005975">
    <property type="term" value="P:carbohydrate metabolic process"/>
    <property type="evidence" value="ECO:0007669"/>
    <property type="project" value="InterPro"/>
</dbReference>
<dbReference type="EC" id="3.2.1.52" evidence="11"/>
<comment type="similarity">
    <text evidence="11">Belongs to the glycosyl hydrolase 3 family. NagZ subfamily.</text>
</comment>
<keyword evidence="6 11" id="KW-0573">Peptidoglycan synthesis</keyword>
<dbReference type="UniPathway" id="UPA00544"/>
<dbReference type="PROSITE" id="PS00775">
    <property type="entry name" value="GLYCOSYL_HYDROL_F3"/>
    <property type="match status" value="1"/>
</dbReference>
<dbReference type="Gene3D" id="3.20.20.300">
    <property type="entry name" value="Glycoside hydrolase, family 3, N-terminal domain"/>
    <property type="match status" value="1"/>
</dbReference>
<dbReference type="GO" id="GO:0008360">
    <property type="term" value="P:regulation of cell shape"/>
    <property type="evidence" value="ECO:0007669"/>
    <property type="project" value="UniProtKB-KW"/>
</dbReference>
<protein>
    <recommendedName>
        <fullName evidence="11">Beta-hexosaminidase</fullName>
        <ecNumber evidence="11">3.2.1.52</ecNumber>
    </recommendedName>
    <alternativeName>
        <fullName evidence="11">Beta-N-acetylhexosaminidase</fullName>
    </alternativeName>
    <alternativeName>
        <fullName evidence="11">N-acetyl-beta-glucosaminidase</fullName>
    </alternativeName>
</protein>
<comment type="pathway">
    <text evidence="10 11">Cell wall biogenesis; peptidoglycan recycling.</text>
</comment>
<evidence type="ECO:0000256" key="3">
    <source>
        <dbReference type="ARBA" id="ARBA00022618"/>
    </source>
</evidence>
<evidence type="ECO:0000313" key="13">
    <source>
        <dbReference type="EMBL" id="PEH72861.1"/>
    </source>
</evidence>
<dbReference type="RefSeq" id="WP_005293432.1">
    <property type="nucleotide sequence ID" value="NZ_CABKPF010000083.1"/>
</dbReference>
<keyword evidence="7 11" id="KW-0326">Glycosidase</keyword>
<evidence type="ECO:0000256" key="6">
    <source>
        <dbReference type="ARBA" id="ARBA00022984"/>
    </source>
</evidence>
<dbReference type="GO" id="GO:0004563">
    <property type="term" value="F:beta-N-acetylhexosaminidase activity"/>
    <property type="evidence" value="ECO:0007669"/>
    <property type="project" value="UniProtKB-UniRule"/>
</dbReference>
<comment type="catalytic activity">
    <reaction evidence="1 11">
        <text>Hydrolysis of terminal non-reducing N-acetyl-D-hexosamine residues in N-acetyl-beta-D-hexosaminides.</text>
        <dbReference type="EC" id="3.2.1.52"/>
    </reaction>
</comment>
<dbReference type="Proteomes" id="UP000219788">
    <property type="component" value="Unassembled WGS sequence"/>
</dbReference>
<dbReference type="STRING" id="636.AAW15_08870"/>
<feature type="active site" description="Proton donor/acceptor" evidence="11">
    <location>
        <position position="176"/>
    </location>
</feature>
<comment type="caution">
    <text evidence="13">The sequence shown here is derived from an EMBL/GenBank/DDBJ whole genome shotgun (WGS) entry which is preliminary data.</text>
</comment>
<dbReference type="InterPro" id="IPR036962">
    <property type="entry name" value="Glyco_hydro_3_N_sf"/>
</dbReference>
<evidence type="ECO:0000256" key="2">
    <source>
        <dbReference type="ARBA" id="ARBA00022490"/>
    </source>
</evidence>
<accession>A0A2A7U3K9</accession>
<feature type="binding site" evidence="11">
    <location>
        <begin position="163"/>
        <end position="164"/>
    </location>
    <ligand>
        <name>substrate</name>
    </ligand>
</feature>
<feature type="site" description="Important for catalytic activity" evidence="11">
    <location>
        <position position="174"/>
    </location>
</feature>
<evidence type="ECO:0000256" key="4">
    <source>
        <dbReference type="ARBA" id="ARBA00022801"/>
    </source>
</evidence>
<dbReference type="HAMAP" id="MF_00364">
    <property type="entry name" value="NagZ"/>
    <property type="match status" value="1"/>
</dbReference>
<evidence type="ECO:0000256" key="11">
    <source>
        <dbReference type="HAMAP-Rule" id="MF_00364"/>
    </source>
</evidence>
<evidence type="ECO:0000256" key="1">
    <source>
        <dbReference type="ARBA" id="ARBA00001231"/>
    </source>
</evidence>
<keyword evidence="4 11" id="KW-0378">Hydrolase</keyword>
<dbReference type="Pfam" id="PF00933">
    <property type="entry name" value="Glyco_hydro_3"/>
    <property type="match status" value="1"/>
</dbReference>
<gene>
    <name evidence="11" type="primary">nagZ</name>
    <name evidence="13" type="ORF">CRM76_13405</name>
</gene>
<keyword evidence="8 11" id="KW-0131">Cell cycle</keyword>
<evidence type="ECO:0000259" key="12">
    <source>
        <dbReference type="Pfam" id="PF00933"/>
    </source>
</evidence>
<keyword evidence="5 11" id="KW-0133">Cell shape</keyword>
<dbReference type="AlphaFoldDB" id="A0A2A7U3K9"/>
<proteinExistence type="inferred from homology"/>
<dbReference type="NCBIfam" id="NF003740">
    <property type="entry name" value="PRK05337.1"/>
    <property type="match status" value="1"/>
</dbReference>
<dbReference type="SUPFAM" id="SSF51445">
    <property type="entry name" value="(Trans)glycosidases"/>
    <property type="match status" value="1"/>
</dbReference>
<dbReference type="InterPro" id="IPR050226">
    <property type="entry name" value="NagZ_Beta-hexosaminidase"/>
</dbReference>
<feature type="binding site" evidence="11">
    <location>
        <position position="133"/>
    </location>
    <ligand>
        <name>substrate</name>
    </ligand>
</feature>
<dbReference type="GO" id="GO:0009254">
    <property type="term" value="P:peptidoglycan turnover"/>
    <property type="evidence" value="ECO:0007669"/>
    <property type="project" value="UniProtKB-UniRule"/>
</dbReference>
<dbReference type="PANTHER" id="PTHR30480">
    <property type="entry name" value="BETA-HEXOSAMINIDASE-RELATED"/>
    <property type="match status" value="1"/>
</dbReference>